<evidence type="ECO:0000256" key="3">
    <source>
        <dbReference type="ARBA" id="ARBA00022737"/>
    </source>
</evidence>
<accession>A0A9N9BSX9</accession>
<dbReference type="PANTHER" id="PTHR48053">
    <property type="entry name" value="LEUCINE RICH REPEAT FAMILY PROTEIN, EXPRESSED"/>
    <property type="match status" value="1"/>
</dbReference>
<dbReference type="Proteomes" id="UP000789572">
    <property type="component" value="Unassembled WGS sequence"/>
</dbReference>
<dbReference type="GO" id="GO:0016020">
    <property type="term" value="C:membrane"/>
    <property type="evidence" value="ECO:0007669"/>
    <property type="project" value="UniProtKB-SubCell"/>
</dbReference>
<dbReference type="EMBL" id="CAJVPJ010001182">
    <property type="protein sequence ID" value="CAG8579944.1"/>
    <property type="molecule type" value="Genomic_DNA"/>
</dbReference>
<protein>
    <submittedName>
        <fullName evidence="4">4219_t:CDS:1</fullName>
    </submittedName>
</protein>
<dbReference type="SUPFAM" id="SSF52058">
    <property type="entry name" value="L domain-like"/>
    <property type="match status" value="1"/>
</dbReference>
<dbReference type="Gene3D" id="3.80.10.10">
    <property type="entry name" value="Ribonuclease Inhibitor"/>
    <property type="match status" value="1"/>
</dbReference>
<keyword evidence="5" id="KW-1185">Reference proteome</keyword>
<dbReference type="InterPro" id="IPR051716">
    <property type="entry name" value="Plant_RL_S/T_kinase"/>
</dbReference>
<dbReference type="AlphaFoldDB" id="A0A9N9BSX9"/>
<dbReference type="InterPro" id="IPR032675">
    <property type="entry name" value="LRR_dom_sf"/>
</dbReference>
<proteinExistence type="predicted"/>
<keyword evidence="3" id="KW-0677">Repeat</keyword>
<comment type="caution">
    <text evidence="4">The sequence shown here is derived from an EMBL/GenBank/DDBJ whole genome shotgun (WGS) entry which is preliminary data.</text>
</comment>
<evidence type="ECO:0000313" key="5">
    <source>
        <dbReference type="Proteomes" id="UP000789572"/>
    </source>
</evidence>
<gene>
    <name evidence="4" type="ORF">POCULU_LOCUS6439</name>
</gene>
<dbReference type="FunFam" id="3.80.10.10:FF:000383">
    <property type="entry name" value="Leucine-rich repeat receptor protein kinase EMS1"/>
    <property type="match status" value="1"/>
</dbReference>
<evidence type="ECO:0000256" key="1">
    <source>
        <dbReference type="ARBA" id="ARBA00004167"/>
    </source>
</evidence>
<dbReference type="PANTHER" id="PTHR48053:SF71">
    <property type="entry name" value="LEUCINE RICH REPEAT FAMILY PROTEIN, EXPRESSED"/>
    <property type="match status" value="1"/>
</dbReference>
<comment type="subcellular location">
    <subcellularLocation>
        <location evidence="1">Membrane</location>
        <topology evidence="1">Single-pass membrane protein</topology>
    </subcellularLocation>
</comment>
<organism evidence="4 5">
    <name type="scientific">Paraglomus occultum</name>
    <dbReference type="NCBI Taxonomy" id="144539"/>
    <lineage>
        <taxon>Eukaryota</taxon>
        <taxon>Fungi</taxon>
        <taxon>Fungi incertae sedis</taxon>
        <taxon>Mucoromycota</taxon>
        <taxon>Glomeromycotina</taxon>
        <taxon>Glomeromycetes</taxon>
        <taxon>Paraglomerales</taxon>
        <taxon>Paraglomeraceae</taxon>
        <taxon>Paraglomus</taxon>
    </lineage>
</organism>
<keyword evidence="2" id="KW-0732">Signal</keyword>
<reference evidence="4" key="1">
    <citation type="submission" date="2021-06" db="EMBL/GenBank/DDBJ databases">
        <authorList>
            <person name="Kallberg Y."/>
            <person name="Tangrot J."/>
            <person name="Rosling A."/>
        </authorList>
    </citation>
    <scope>NUCLEOTIDE SEQUENCE</scope>
    <source>
        <strain evidence="4">IA702</strain>
    </source>
</reference>
<dbReference type="OrthoDB" id="676979at2759"/>
<sequence>MSKSESQDFYNDSQFVATSPNTFKRTITERFHNTRVTSTSSLFQDSKNFDDVSDPPATVSIEVTLTALAHIPFNTQKSVMLGATSEPLAQKSHGNCCGCKAKALKNEMQTALLIWSGEGPILFVVSVELTKLRGGRKDRTSNATIVLGSNQLSGPIPTLPTTLTTLDLSTNAFSGSIPTSLTQITGLTFLSLGANSLTGPIPTSITQLTSLTDLSLQSNKLSGGIPDGIGNMNILTLNLASNALTGQVPTSVCQKAYNTCDLSLNNLTSPIKCTTCLV</sequence>
<evidence type="ECO:0000256" key="2">
    <source>
        <dbReference type="ARBA" id="ARBA00022729"/>
    </source>
</evidence>
<evidence type="ECO:0000313" key="4">
    <source>
        <dbReference type="EMBL" id="CAG8579944.1"/>
    </source>
</evidence>
<dbReference type="InterPro" id="IPR001611">
    <property type="entry name" value="Leu-rich_rpt"/>
</dbReference>
<name>A0A9N9BSX9_9GLOM</name>
<dbReference type="Pfam" id="PF00560">
    <property type="entry name" value="LRR_1"/>
    <property type="match status" value="3"/>
</dbReference>